<dbReference type="CDD" id="cd06223">
    <property type="entry name" value="PRTases_typeI"/>
    <property type="match status" value="1"/>
</dbReference>
<dbReference type="InterPro" id="IPR000836">
    <property type="entry name" value="PRTase_dom"/>
</dbReference>
<sequence>MKENTGFLITEEQIKKRIKEIASQIRRDYEATVPILVGVLKGSFIFLADLIRELKDMALEVDFLAVSSYGKSTKTSGIVKILKDLSTSIEGRDVILVEDICDSGLTLKYLIELLEGRKPNSLRVCVLLDKKERRVVDIELHYVGFEVPDRFLVGYGLDYAEKYRNLPYIRELMPEEIREVENNEK</sequence>
<keyword evidence="11 15" id="KW-0547">Nucleotide-binding</keyword>
<evidence type="ECO:0000256" key="2">
    <source>
        <dbReference type="ARBA" id="ARBA00004496"/>
    </source>
</evidence>
<comment type="subcellular location">
    <subcellularLocation>
        <location evidence="2 15">Cytoplasm</location>
    </subcellularLocation>
</comment>
<evidence type="ECO:0000256" key="9">
    <source>
        <dbReference type="ARBA" id="ARBA00022723"/>
    </source>
</evidence>
<gene>
    <name evidence="17" type="primary">hpt</name>
    <name evidence="17" type="ORF">ENV41_04005</name>
</gene>
<dbReference type="GO" id="GO:0005829">
    <property type="term" value="C:cytosol"/>
    <property type="evidence" value="ECO:0007669"/>
    <property type="project" value="TreeGrafter"/>
</dbReference>
<reference evidence="17" key="1">
    <citation type="journal article" date="2020" name="mSystems">
        <title>Genome- and Community-Level Interaction Insights into Carbon Utilization and Element Cycling Functions of Hydrothermarchaeota in Hydrothermal Sediment.</title>
        <authorList>
            <person name="Zhou Z."/>
            <person name="Liu Y."/>
            <person name="Xu W."/>
            <person name="Pan J."/>
            <person name="Luo Z.H."/>
            <person name="Li M."/>
        </authorList>
    </citation>
    <scope>NUCLEOTIDE SEQUENCE [LARGE SCALE GENOMIC DNA]</scope>
    <source>
        <strain evidence="17">SpSt-757</strain>
    </source>
</reference>
<dbReference type="InterPro" id="IPR050408">
    <property type="entry name" value="HGPRT"/>
</dbReference>
<dbReference type="GO" id="GO:0006178">
    <property type="term" value="P:guanine salvage"/>
    <property type="evidence" value="ECO:0007669"/>
    <property type="project" value="TreeGrafter"/>
</dbReference>
<dbReference type="GO" id="GO:0046100">
    <property type="term" value="P:hypoxanthine metabolic process"/>
    <property type="evidence" value="ECO:0007669"/>
    <property type="project" value="TreeGrafter"/>
</dbReference>
<dbReference type="PANTHER" id="PTHR43340">
    <property type="entry name" value="HYPOXANTHINE-GUANINE PHOSPHORIBOSYLTRANSFERASE"/>
    <property type="match status" value="1"/>
</dbReference>
<keyword evidence="7 15" id="KW-0328">Glycosyltransferase</keyword>
<comment type="cofactor">
    <cofactor evidence="1 15">
        <name>Mg(2+)</name>
        <dbReference type="ChEBI" id="CHEBI:18420"/>
    </cofactor>
</comment>
<dbReference type="GO" id="GO:0000166">
    <property type="term" value="F:nucleotide binding"/>
    <property type="evidence" value="ECO:0007669"/>
    <property type="project" value="UniProtKB-KW"/>
</dbReference>
<keyword evidence="9 15" id="KW-0479">Metal-binding</keyword>
<evidence type="ECO:0000256" key="15">
    <source>
        <dbReference type="RuleBase" id="RU364099"/>
    </source>
</evidence>
<dbReference type="InterPro" id="IPR005904">
    <property type="entry name" value="Hxn_phspho_trans"/>
</dbReference>
<evidence type="ECO:0000256" key="8">
    <source>
        <dbReference type="ARBA" id="ARBA00022679"/>
    </source>
</evidence>
<dbReference type="SUPFAM" id="SSF53271">
    <property type="entry name" value="PRTase-like"/>
    <property type="match status" value="1"/>
</dbReference>
<dbReference type="AlphaFoldDB" id="A0A7V3JAH4"/>
<dbReference type="FunFam" id="3.40.50.2020:FF:000006">
    <property type="entry name" value="Hypoxanthine phosphoribosyltransferase"/>
    <property type="match status" value="1"/>
</dbReference>
<evidence type="ECO:0000256" key="4">
    <source>
        <dbReference type="ARBA" id="ARBA00008391"/>
    </source>
</evidence>
<dbReference type="Pfam" id="PF00156">
    <property type="entry name" value="Pribosyltran"/>
    <property type="match status" value="1"/>
</dbReference>
<dbReference type="EC" id="2.4.2.8" evidence="5 15"/>
<dbReference type="EMBL" id="DTGG01000122">
    <property type="protein sequence ID" value="HFZ09276.1"/>
    <property type="molecule type" value="Genomic_DNA"/>
</dbReference>
<dbReference type="GO" id="GO:0000287">
    <property type="term" value="F:magnesium ion binding"/>
    <property type="evidence" value="ECO:0007669"/>
    <property type="project" value="TreeGrafter"/>
</dbReference>
<evidence type="ECO:0000256" key="12">
    <source>
        <dbReference type="ARBA" id="ARBA00022842"/>
    </source>
</evidence>
<keyword evidence="10 15" id="KW-0660">Purine salvage</keyword>
<dbReference type="GO" id="GO:0032264">
    <property type="term" value="P:IMP salvage"/>
    <property type="evidence" value="ECO:0007669"/>
    <property type="project" value="UniProtKB-UniPathway"/>
</dbReference>
<accession>A0A7V3JAH4</accession>
<evidence type="ECO:0000256" key="10">
    <source>
        <dbReference type="ARBA" id="ARBA00022726"/>
    </source>
</evidence>
<dbReference type="UniPathway" id="UPA00591">
    <property type="reaction ID" value="UER00648"/>
</dbReference>
<proteinExistence type="inferred from homology"/>
<comment type="catalytic activity">
    <reaction evidence="13">
        <text>GMP + diphosphate = guanine + 5-phospho-alpha-D-ribose 1-diphosphate</text>
        <dbReference type="Rhea" id="RHEA:25424"/>
        <dbReference type="ChEBI" id="CHEBI:16235"/>
        <dbReference type="ChEBI" id="CHEBI:33019"/>
        <dbReference type="ChEBI" id="CHEBI:58017"/>
        <dbReference type="ChEBI" id="CHEBI:58115"/>
        <dbReference type="EC" id="2.4.2.8"/>
    </reaction>
    <physiologicalReaction direction="right-to-left" evidence="13">
        <dbReference type="Rhea" id="RHEA:25426"/>
    </physiologicalReaction>
</comment>
<evidence type="ECO:0000313" key="17">
    <source>
        <dbReference type="EMBL" id="HFZ09276.1"/>
    </source>
</evidence>
<dbReference type="GO" id="GO:0032263">
    <property type="term" value="P:GMP salvage"/>
    <property type="evidence" value="ECO:0007669"/>
    <property type="project" value="TreeGrafter"/>
</dbReference>
<protein>
    <recommendedName>
        <fullName evidence="5 15">Hypoxanthine phosphoribosyltransferase</fullName>
        <ecNumber evidence="5 15">2.4.2.8</ecNumber>
    </recommendedName>
</protein>
<name>A0A7V3JAH4_UNCC3</name>
<dbReference type="NCBIfam" id="TIGR01203">
    <property type="entry name" value="HGPRTase"/>
    <property type="match status" value="1"/>
</dbReference>
<evidence type="ECO:0000256" key="13">
    <source>
        <dbReference type="ARBA" id="ARBA00048811"/>
    </source>
</evidence>
<evidence type="ECO:0000256" key="11">
    <source>
        <dbReference type="ARBA" id="ARBA00022741"/>
    </source>
</evidence>
<evidence type="ECO:0000259" key="16">
    <source>
        <dbReference type="Pfam" id="PF00156"/>
    </source>
</evidence>
<evidence type="ECO:0000256" key="7">
    <source>
        <dbReference type="ARBA" id="ARBA00022676"/>
    </source>
</evidence>
<keyword evidence="8 15" id="KW-0808">Transferase</keyword>
<comment type="catalytic activity">
    <reaction evidence="14">
        <text>IMP + diphosphate = hypoxanthine + 5-phospho-alpha-D-ribose 1-diphosphate</text>
        <dbReference type="Rhea" id="RHEA:17973"/>
        <dbReference type="ChEBI" id="CHEBI:17368"/>
        <dbReference type="ChEBI" id="CHEBI:33019"/>
        <dbReference type="ChEBI" id="CHEBI:58017"/>
        <dbReference type="ChEBI" id="CHEBI:58053"/>
        <dbReference type="EC" id="2.4.2.8"/>
    </reaction>
    <physiologicalReaction direction="right-to-left" evidence="14">
        <dbReference type="Rhea" id="RHEA:17975"/>
    </physiologicalReaction>
</comment>
<evidence type="ECO:0000256" key="14">
    <source>
        <dbReference type="ARBA" id="ARBA00049402"/>
    </source>
</evidence>
<dbReference type="GO" id="GO:0004422">
    <property type="term" value="F:hypoxanthine phosphoribosyltransferase activity"/>
    <property type="evidence" value="ECO:0007669"/>
    <property type="project" value="InterPro"/>
</dbReference>
<comment type="pathway">
    <text evidence="3 15">Purine metabolism; IMP biosynthesis via salvage pathway; IMP from hypoxanthine: step 1/1.</text>
</comment>
<evidence type="ECO:0000256" key="6">
    <source>
        <dbReference type="ARBA" id="ARBA00022490"/>
    </source>
</evidence>
<dbReference type="Gene3D" id="3.40.50.2020">
    <property type="match status" value="1"/>
</dbReference>
<feature type="domain" description="Phosphoribosyltransferase" evidence="16">
    <location>
        <begin position="12"/>
        <end position="159"/>
    </location>
</feature>
<keyword evidence="6 15" id="KW-0963">Cytoplasm</keyword>
<dbReference type="GO" id="GO:0006166">
    <property type="term" value="P:purine ribonucleoside salvage"/>
    <property type="evidence" value="ECO:0007669"/>
    <property type="project" value="UniProtKB-KW"/>
</dbReference>
<evidence type="ECO:0000256" key="3">
    <source>
        <dbReference type="ARBA" id="ARBA00004669"/>
    </source>
</evidence>
<evidence type="ECO:0000256" key="1">
    <source>
        <dbReference type="ARBA" id="ARBA00001946"/>
    </source>
</evidence>
<keyword evidence="12 15" id="KW-0460">Magnesium</keyword>
<dbReference type="GO" id="GO:0052657">
    <property type="term" value="F:guanine phosphoribosyltransferase activity"/>
    <property type="evidence" value="ECO:0007669"/>
    <property type="project" value="UniProtKB-ARBA"/>
</dbReference>
<comment type="similarity">
    <text evidence="4 15">Belongs to the purine/pyrimidine phosphoribosyltransferase family.</text>
</comment>
<organism evidence="17">
    <name type="scientific">candidate division CPR3 bacterium</name>
    <dbReference type="NCBI Taxonomy" id="2268181"/>
    <lineage>
        <taxon>Bacteria</taxon>
        <taxon>Bacteria division CPR3</taxon>
    </lineage>
</organism>
<comment type="caution">
    <text evidence="17">The sequence shown here is derived from an EMBL/GenBank/DDBJ whole genome shotgun (WGS) entry which is preliminary data.</text>
</comment>
<dbReference type="PANTHER" id="PTHR43340:SF1">
    <property type="entry name" value="HYPOXANTHINE PHOSPHORIBOSYLTRANSFERASE"/>
    <property type="match status" value="1"/>
</dbReference>
<dbReference type="InterPro" id="IPR029057">
    <property type="entry name" value="PRTase-like"/>
</dbReference>
<evidence type="ECO:0000256" key="5">
    <source>
        <dbReference type="ARBA" id="ARBA00011895"/>
    </source>
</evidence>